<evidence type="ECO:0000313" key="1">
    <source>
        <dbReference type="EMBL" id="KKL82572.1"/>
    </source>
</evidence>
<protein>
    <submittedName>
        <fullName evidence="1">Uncharacterized protein</fullName>
    </submittedName>
</protein>
<comment type="caution">
    <text evidence="1">The sequence shown here is derived from an EMBL/GenBank/DDBJ whole genome shotgun (WGS) entry which is preliminary data.</text>
</comment>
<organism evidence="1">
    <name type="scientific">marine sediment metagenome</name>
    <dbReference type="NCBI Taxonomy" id="412755"/>
    <lineage>
        <taxon>unclassified sequences</taxon>
        <taxon>metagenomes</taxon>
        <taxon>ecological metagenomes</taxon>
    </lineage>
</organism>
<name>A0A0F9I5A4_9ZZZZ</name>
<reference evidence="1" key="1">
    <citation type="journal article" date="2015" name="Nature">
        <title>Complex archaea that bridge the gap between prokaryotes and eukaryotes.</title>
        <authorList>
            <person name="Spang A."/>
            <person name="Saw J.H."/>
            <person name="Jorgensen S.L."/>
            <person name="Zaremba-Niedzwiedzka K."/>
            <person name="Martijn J."/>
            <person name="Lind A.E."/>
            <person name="van Eijk R."/>
            <person name="Schleper C."/>
            <person name="Guy L."/>
            <person name="Ettema T.J."/>
        </authorList>
    </citation>
    <scope>NUCLEOTIDE SEQUENCE</scope>
</reference>
<proteinExistence type="predicted"/>
<dbReference type="EMBL" id="LAZR01022240">
    <property type="protein sequence ID" value="KKL82572.1"/>
    <property type="molecule type" value="Genomic_DNA"/>
</dbReference>
<sequence length="119" mass="12418">MTIVLATAKFYGNVLVYSEGTSTADNEVVVQSGSIIQFNTFEIMSTAGAMDVTVSLDGTNYSTAPLSLTDMGAAASAPVIVSVANRVYGFKGYFAKIRVLQNGSTGLTAVSLICGRDFV</sequence>
<accession>A0A0F9I5A4</accession>
<gene>
    <name evidence="1" type="ORF">LCGC14_1983400</name>
</gene>
<dbReference type="AlphaFoldDB" id="A0A0F9I5A4"/>